<name>A0A7J9D3H8_GOSGO</name>
<organism evidence="1 2">
    <name type="scientific">Gossypium gossypioides</name>
    <name type="common">Mexican cotton</name>
    <name type="synonym">Selera gossypioides</name>
    <dbReference type="NCBI Taxonomy" id="34282"/>
    <lineage>
        <taxon>Eukaryota</taxon>
        <taxon>Viridiplantae</taxon>
        <taxon>Streptophyta</taxon>
        <taxon>Embryophyta</taxon>
        <taxon>Tracheophyta</taxon>
        <taxon>Spermatophyta</taxon>
        <taxon>Magnoliopsida</taxon>
        <taxon>eudicotyledons</taxon>
        <taxon>Gunneridae</taxon>
        <taxon>Pentapetalae</taxon>
        <taxon>rosids</taxon>
        <taxon>malvids</taxon>
        <taxon>Malvales</taxon>
        <taxon>Malvaceae</taxon>
        <taxon>Malvoideae</taxon>
        <taxon>Gossypium</taxon>
    </lineage>
</organism>
<proteinExistence type="predicted"/>
<dbReference type="EMBL" id="JABEZY010267376">
    <property type="protein sequence ID" value="MBA0755065.1"/>
    <property type="molecule type" value="Genomic_DNA"/>
</dbReference>
<gene>
    <name evidence="1" type="ORF">Gogos_021072</name>
</gene>
<comment type="caution">
    <text evidence="1">The sequence shown here is derived from an EMBL/GenBank/DDBJ whole genome shotgun (WGS) entry which is preliminary data.</text>
</comment>
<keyword evidence="2" id="KW-1185">Reference proteome</keyword>
<dbReference type="Proteomes" id="UP000593579">
    <property type="component" value="Unassembled WGS sequence"/>
</dbReference>
<dbReference type="AlphaFoldDB" id="A0A7J9D3H8"/>
<evidence type="ECO:0000313" key="1">
    <source>
        <dbReference type="EMBL" id="MBA0755065.1"/>
    </source>
</evidence>
<protein>
    <submittedName>
        <fullName evidence="1">Uncharacterized protein</fullName>
    </submittedName>
</protein>
<reference evidence="1 2" key="1">
    <citation type="journal article" date="2019" name="Genome Biol. Evol.">
        <title>Insights into the evolution of the New World diploid cottons (Gossypium, subgenus Houzingenia) based on genome sequencing.</title>
        <authorList>
            <person name="Grover C.E."/>
            <person name="Arick M.A. 2nd"/>
            <person name="Thrash A."/>
            <person name="Conover J.L."/>
            <person name="Sanders W.S."/>
            <person name="Peterson D.G."/>
            <person name="Frelichowski J.E."/>
            <person name="Scheffler J.A."/>
            <person name="Scheffler B.E."/>
            <person name="Wendel J.F."/>
        </authorList>
    </citation>
    <scope>NUCLEOTIDE SEQUENCE [LARGE SCALE GENOMIC DNA]</scope>
    <source>
        <strain evidence="1">5</strain>
        <tissue evidence="1">Leaf</tissue>
    </source>
</reference>
<evidence type="ECO:0000313" key="2">
    <source>
        <dbReference type="Proteomes" id="UP000593579"/>
    </source>
</evidence>
<sequence>MTVIKSVVKLALGKDKLRFSKSE</sequence>
<accession>A0A7J9D3H8</accession>